<dbReference type="EMBL" id="HBGT01027712">
    <property type="protein sequence ID" value="CAD9439577.1"/>
    <property type="molecule type" value="Transcribed_RNA"/>
</dbReference>
<dbReference type="AlphaFoldDB" id="A0A7S2GAJ5"/>
<feature type="chain" id="PRO_5031252896" evidence="1">
    <location>
        <begin position="22"/>
        <end position="126"/>
    </location>
</feature>
<gene>
    <name evidence="2" type="ORF">FPAR1323_LOCUS14416</name>
</gene>
<organism evidence="2">
    <name type="scientific">Florenciella parvula</name>
    <dbReference type="NCBI Taxonomy" id="236787"/>
    <lineage>
        <taxon>Eukaryota</taxon>
        <taxon>Sar</taxon>
        <taxon>Stramenopiles</taxon>
        <taxon>Ochrophyta</taxon>
        <taxon>Dictyochophyceae</taxon>
        <taxon>Florenciellales</taxon>
        <taxon>Florenciella</taxon>
    </lineage>
</organism>
<keyword evidence="1" id="KW-0732">Signal</keyword>
<name>A0A7S2GAJ5_9STRA</name>
<accession>A0A7S2GAJ5</accession>
<evidence type="ECO:0000256" key="1">
    <source>
        <dbReference type="SAM" id="SignalP"/>
    </source>
</evidence>
<reference evidence="2" key="1">
    <citation type="submission" date="2021-01" db="EMBL/GenBank/DDBJ databases">
        <authorList>
            <person name="Corre E."/>
            <person name="Pelletier E."/>
            <person name="Niang G."/>
            <person name="Scheremetjew M."/>
            <person name="Finn R."/>
            <person name="Kale V."/>
            <person name="Holt S."/>
            <person name="Cochrane G."/>
            <person name="Meng A."/>
            <person name="Brown T."/>
            <person name="Cohen L."/>
        </authorList>
    </citation>
    <scope>NUCLEOTIDE SEQUENCE</scope>
    <source>
        <strain evidence="2">RCC1693</strain>
    </source>
</reference>
<proteinExistence type="predicted"/>
<feature type="signal peptide" evidence="1">
    <location>
        <begin position="1"/>
        <end position="21"/>
    </location>
</feature>
<protein>
    <submittedName>
        <fullName evidence="2">Uncharacterized protein</fullName>
    </submittedName>
</protein>
<evidence type="ECO:0000313" key="2">
    <source>
        <dbReference type="EMBL" id="CAD9439577.1"/>
    </source>
</evidence>
<sequence length="126" mass="14789">MKTAAVFAANLLWWLLPMVSGQNKLGDFPPQVLEKLSQEMDVIQEWWCVTKGNMDGEVCQAYYGKKGALNDEEMEAHMNPNKKEMEKMHQQYCRKFLKKEQREMSMSCVLWEERRKMIKKGGPLDL</sequence>